<proteinExistence type="predicted"/>
<comment type="caution">
    <text evidence="1">The sequence shown here is derived from an EMBL/GenBank/DDBJ whole genome shotgun (WGS) entry which is preliminary data.</text>
</comment>
<dbReference type="EMBL" id="CM042885">
    <property type="protein sequence ID" value="KAI4365705.1"/>
    <property type="molecule type" value="Genomic_DNA"/>
</dbReference>
<gene>
    <name evidence="1" type="ORF">MLD38_021669</name>
</gene>
<sequence length="645" mass="70044">MAADAAGVVFALVLLLGVPSSSWGQTTCNDGVLVTYNYTSGFAIPPFVADPATQPYRFESTVTLLNRAPYEIASWRLFVGFQHGEILVSSDTAVLANGTTLPAKVGDGGGAVLAGFPVTDLKTAVETAGDVGQMGVTVRLVGTQFGVGPPMVPLPSNMSIVNDGYSCLNYSMQGNTTMEMCCVRTGTGDEDQALGTDFLPRQYGDLEIIYDVIKSYDSFYWAQVTISNNNPIGRLNNWHLSWQWMRDEFIYAMKGAYPTNVDTSGCIFGRQGLWYKDLDFSLAVNCERTPTIIDLPPTRANDANIGSIPFCCRNGTLLPPFMDKSQAKSAFQMQVYKMEPDLNRTALFPPQNWKINGTMSSTYQCGPPIRVNQSEFPDTSGLQSDTSAVASWQIVCNITAAKSKPKCCVSLSAFYNDTAIQCSTCACGCNNAQNNQCSTTAPALAVRPDMLLRPFDNRTILARDWAVTNHLSVPNPLPCGDGCPVSVNWHLLSDFNGGWTARMTIFNWGDSDLSDWSAAVQLENAGPGFQKAYSFNSTVWTGHNGTILLQGLPSFNYLLAETDGKNPKKDFRVPGSQQSVIMFTKQGIAGLSVVKGDGFPTRVWFNGEECSLPDIIPSKASTTGIRKFMATANSFLVFALLVLLQ</sequence>
<protein>
    <submittedName>
        <fullName evidence="1">Uncharacterized protein</fullName>
    </submittedName>
</protein>
<accession>A0ACB9QK69</accession>
<evidence type="ECO:0000313" key="1">
    <source>
        <dbReference type="EMBL" id="KAI4365705.1"/>
    </source>
</evidence>
<dbReference type="Proteomes" id="UP001057402">
    <property type="component" value="Chromosome 6"/>
</dbReference>
<organism evidence="1 2">
    <name type="scientific">Melastoma candidum</name>
    <dbReference type="NCBI Taxonomy" id="119954"/>
    <lineage>
        <taxon>Eukaryota</taxon>
        <taxon>Viridiplantae</taxon>
        <taxon>Streptophyta</taxon>
        <taxon>Embryophyta</taxon>
        <taxon>Tracheophyta</taxon>
        <taxon>Spermatophyta</taxon>
        <taxon>Magnoliopsida</taxon>
        <taxon>eudicotyledons</taxon>
        <taxon>Gunneridae</taxon>
        <taxon>Pentapetalae</taxon>
        <taxon>rosids</taxon>
        <taxon>malvids</taxon>
        <taxon>Myrtales</taxon>
        <taxon>Melastomataceae</taxon>
        <taxon>Melastomatoideae</taxon>
        <taxon>Melastomateae</taxon>
        <taxon>Melastoma</taxon>
    </lineage>
</organism>
<keyword evidence="2" id="KW-1185">Reference proteome</keyword>
<name>A0ACB9QK69_9MYRT</name>
<evidence type="ECO:0000313" key="2">
    <source>
        <dbReference type="Proteomes" id="UP001057402"/>
    </source>
</evidence>
<reference evidence="2" key="1">
    <citation type="journal article" date="2023" name="Front. Plant Sci.">
        <title>Chromosomal-level genome assembly of Melastoma candidum provides insights into trichome evolution.</title>
        <authorList>
            <person name="Zhong Y."/>
            <person name="Wu W."/>
            <person name="Sun C."/>
            <person name="Zou P."/>
            <person name="Liu Y."/>
            <person name="Dai S."/>
            <person name="Zhou R."/>
        </authorList>
    </citation>
    <scope>NUCLEOTIDE SEQUENCE [LARGE SCALE GENOMIC DNA]</scope>
</reference>